<evidence type="ECO:0000313" key="2">
    <source>
        <dbReference type="EMBL" id="TDQ53031.1"/>
    </source>
</evidence>
<evidence type="ECO:0000313" key="3">
    <source>
        <dbReference type="Proteomes" id="UP000295281"/>
    </source>
</evidence>
<feature type="transmembrane region" description="Helical" evidence="1">
    <location>
        <begin position="196"/>
        <end position="214"/>
    </location>
</feature>
<dbReference type="OrthoDB" id="5188656at2"/>
<keyword evidence="1" id="KW-1133">Transmembrane helix</keyword>
<gene>
    <name evidence="2" type="ORF">EV190_105149</name>
</gene>
<dbReference type="Proteomes" id="UP000295281">
    <property type="component" value="Unassembled WGS sequence"/>
</dbReference>
<evidence type="ECO:0008006" key="4">
    <source>
        <dbReference type="Google" id="ProtNLM"/>
    </source>
</evidence>
<proteinExistence type="predicted"/>
<keyword evidence="1" id="KW-0812">Transmembrane</keyword>
<protein>
    <recommendedName>
        <fullName evidence="4">ABC-2 type transport system permease protein</fullName>
    </recommendedName>
</protein>
<evidence type="ECO:0000256" key="1">
    <source>
        <dbReference type="SAM" id="Phobius"/>
    </source>
</evidence>
<feature type="transmembrane region" description="Helical" evidence="1">
    <location>
        <begin position="122"/>
        <end position="148"/>
    </location>
</feature>
<dbReference type="EMBL" id="SNYN01000005">
    <property type="protein sequence ID" value="TDQ53031.1"/>
    <property type="molecule type" value="Genomic_DNA"/>
</dbReference>
<feature type="transmembrane region" description="Helical" evidence="1">
    <location>
        <begin position="253"/>
        <end position="271"/>
    </location>
</feature>
<accession>A0A4V3D8T3</accession>
<keyword evidence="1" id="KW-0472">Membrane</keyword>
<comment type="caution">
    <text evidence="2">The sequence shown here is derived from an EMBL/GenBank/DDBJ whole genome shotgun (WGS) entry which is preliminary data.</text>
</comment>
<reference evidence="2 3" key="1">
    <citation type="submission" date="2019-03" db="EMBL/GenBank/DDBJ databases">
        <title>Genomic Encyclopedia of Type Strains, Phase IV (KMG-IV): sequencing the most valuable type-strain genomes for metagenomic binning, comparative biology and taxonomic classification.</title>
        <authorList>
            <person name="Goeker M."/>
        </authorList>
    </citation>
    <scope>NUCLEOTIDE SEQUENCE [LARGE SCALE GENOMIC DNA]</scope>
    <source>
        <strain evidence="2 3">DSM 46770</strain>
    </source>
</reference>
<feature type="transmembrane region" description="Helical" evidence="1">
    <location>
        <begin position="168"/>
        <end position="189"/>
    </location>
</feature>
<dbReference type="RefSeq" id="WP_133741137.1">
    <property type="nucleotide sequence ID" value="NZ_SNYN01000005.1"/>
</dbReference>
<keyword evidence="3" id="KW-1185">Reference proteome</keyword>
<sequence>MVATNPTGTARRRGGGLPGAMAAEWTKLWTVRSTWWCLLGGAALMVGSAVVFGTARATNNHNAGVTDLVIGAGEPAVSGAQLAQFAVVALAMTVVTGEYASGQIRATLQATPLRGGVLLAKAAVLAPVLLVFGALIALFGAAATYPFIRDPRFGGYGVFDPVETAVDALGVGCYLALLGLLVIGVAFVLRSGAGTLTIVFLLLLGLPLMLVMTGNEVLLEIGLRTPQMAGLAFMESRDNMTGGPMPYGPGEGFLLLVGWAGTALATGYAALRFRDA</sequence>
<dbReference type="AlphaFoldDB" id="A0A4V3D8T3"/>
<name>A0A4V3D8T3_9ACTN</name>
<feature type="transmembrane region" description="Helical" evidence="1">
    <location>
        <begin position="35"/>
        <end position="55"/>
    </location>
</feature>
<organism evidence="2 3">
    <name type="scientific">Actinorugispora endophytica</name>
    <dbReference type="NCBI Taxonomy" id="1605990"/>
    <lineage>
        <taxon>Bacteria</taxon>
        <taxon>Bacillati</taxon>
        <taxon>Actinomycetota</taxon>
        <taxon>Actinomycetes</taxon>
        <taxon>Streptosporangiales</taxon>
        <taxon>Nocardiopsidaceae</taxon>
        <taxon>Actinorugispora</taxon>
    </lineage>
</organism>
<feature type="transmembrane region" description="Helical" evidence="1">
    <location>
        <begin position="82"/>
        <end position="101"/>
    </location>
</feature>